<evidence type="ECO:0000259" key="1">
    <source>
        <dbReference type="Pfam" id="PF09345"/>
    </source>
</evidence>
<name>A0ABV7KUA9_9PROT</name>
<sequence length="126" mass="14113">MAGLDVLKIEGTRSSPTVEGDPAAGVLRLAGDSYPENTFEFYAPLMDWLRAAIERVDGPLRLEIELSYLNTGSIKSMMDMLDLLEEAHGEARQVAVVWRCDPEDERAMELAEELLEDLTLPYQIAR</sequence>
<accession>A0ABV7KUA9</accession>
<gene>
    <name evidence="2" type="primary">siaC</name>
    <name evidence="2" type="ORF">ACFOGJ_00660</name>
</gene>
<dbReference type="Pfam" id="PF09345">
    <property type="entry name" value="SiaC"/>
    <property type="match status" value="1"/>
</dbReference>
<comment type="caution">
    <text evidence="2">The sequence shown here is derived from an EMBL/GenBank/DDBJ whole genome shotgun (WGS) entry which is preliminary data.</text>
</comment>
<dbReference type="RefSeq" id="WP_379897453.1">
    <property type="nucleotide sequence ID" value="NZ_JBHRTR010000004.1"/>
</dbReference>
<organism evidence="2 3">
    <name type="scientific">Marinibaculum pumilum</name>
    <dbReference type="NCBI Taxonomy" id="1766165"/>
    <lineage>
        <taxon>Bacteria</taxon>
        <taxon>Pseudomonadati</taxon>
        <taxon>Pseudomonadota</taxon>
        <taxon>Alphaproteobacteria</taxon>
        <taxon>Rhodospirillales</taxon>
        <taxon>Rhodospirillaceae</taxon>
        <taxon>Marinibaculum</taxon>
    </lineage>
</organism>
<protein>
    <submittedName>
        <fullName evidence="2">Biofilm regulation phosphoprotein SiaC</fullName>
    </submittedName>
</protein>
<dbReference type="Proteomes" id="UP001595528">
    <property type="component" value="Unassembled WGS sequence"/>
</dbReference>
<evidence type="ECO:0000313" key="3">
    <source>
        <dbReference type="Proteomes" id="UP001595528"/>
    </source>
</evidence>
<dbReference type="InterPro" id="IPR018530">
    <property type="entry name" value="SiaC"/>
</dbReference>
<dbReference type="EMBL" id="JBHRTR010000004">
    <property type="protein sequence ID" value="MFC3225720.1"/>
    <property type="molecule type" value="Genomic_DNA"/>
</dbReference>
<proteinExistence type="predicted"/>
<keyword evidence="3" id="KW-1185">Reference proteome</keyword>
<reference evidence="3" key="1">
    <citation type="journal article" date="2019" name="Int. J. Syst. Evol. Microbiol.">
        <title>The Global Catalogue of Microorganisms (GCM) 10K type strain sequencing project: providing services to taxonomists for standard genome sequencing and annotation.</title>
        <authorList>
            <consortium name="The Broad Institute Genomics Platform"/>
            <consortium name="The Broad Institute Genome Sequencing Center for Infectious Disease"/>
            <person name="Wu L."/>
            <person name="Ma J."/>
        </authorList>
    </citation>
    <scope>NUCLEOTIDE SEQUENCE [LARGE SCALE GENOMIC DNA]</scope>
    <source>
        <strain evidence="3">KCTC 42964</strain>
    </source>
</reference>
<dbReference type="NCBIfam" id="NF038265">
    <property type="entry name" value="phos_prot_SiaC"/>
    <property type="match status" value="1"/>
</dbReference>
<evidence type="ECO:0000313" key="2">
    <source>
        <dbReference type="EMBL" id="MFC3225720.1"/>
    </source>
</evidence>
<feature type="domain" description="SiaC family regulatory phosphoprotein" evidence="1">
    <location>
        <begin position="9"/>
        <end position="123"/>
    </location>
</feature>